<protein>
    <submittedName>
        <fullName evidence="6">Lipid catabolic process</fullName>
    </submittedName>
</protein>
<dbReference type="PANTHER" id="PTHR22835">
    <property type="entry name" value="ZINC FINGER FYVE DOMAIN CONTAINING PROTEIN"/>
    <property type="match status" value="1"/>
</dbReference>
<dbReference type="InterPro" id="IPR035669">
    <property type="entry name" value="SGNH_plant_lipase-like"/>
</dbReference>
<comment type="similarity">
    <text evidence="1">Belongs to the 'GDSL' lipolytic enzyme family.</text>
</comment>
<evidence type="ECO:0000256" key="2">
    <source>
        <dbReference type="ARBA" id="ARBA00022729"/>
    </source>
</evidence>
<proteinExistence type="inferred from homology"/>
<dbReference type="GO" id="GO:0016788">
    <property type="term" value="F:hydrolase activity, acting on ester bonds"/>
    <property type="evidence" value="ECO:0007669"/>
    <property type="project" value="InterPro"/>
</dbReference>
<dbReference type="Proteomes" id="UP001055439">
    <property type="component" value="Chromosome 10"/>
</dbReference>
<accession>A0A9E7JFL2</accession>
<keyword evidence="3" id="KW-0378">Hydrolase</keyword>
<keyword evidence="2 5" id="KW-0732">Signal</keyword>
<reference evidence="6" key="1">
    <citation type="submission" date="2022-05" db="EMBL/GenBank/DDBJ databases">
        <title>The Musa troglodytarum L. genome provides insights into the mechanism of non-climacteric behaviour and enrichment of carotenoids.</title>
        <authorList>
            <person name="Wang J."/>
        </authorList>
    </citation>
    <scope>NUCLEOTIDE SEQUENCE</scope>
    <source>
        <tissue evidence="6">Leaf</tissue>
    </source>
</reference>
<dbReference type="OrthoDB" id="1600564at2759"/>
<evidence type="ECO:0000256" key="1">
    <source>
        <dbReference type="ARBA" id="ARBA00008668"/>
    </source>
</evidence>
<dbReference type="InterPro" id="IPR036514">
    <property type="entry name" value="SGNH_hydro_sf"/>
</dbReference>
<feature type="signal peptide" evidence="5">
    <location>
        <begin position="1"/>
        <end position="24"/>
    </location>
</feature>
<keyword evidence="7" id="KW-1185">Reference proteome</keyword>
<sequence>MAFNANLLLVTAFLCLLSVHHGSACFPAIFSFGDSLQDTGNFINTFANTTISKLPWGITYFHKATGRYSDGRLIIDFIAQALGLPLVPPYRGGGNFSRGANFAFGGATAQDPNTLAGLGLNVTGFMKTPLFVQIDWFKDLLKSVPSLAGKISTTEDRTFLGNSLFVVGEIGGNDFNAALSQNKPIENIKDAFVPGVVRTISSGITTLIALGAKNFIVPGNLPIGCVPAWLSKYKRSGPGYYDANGCIIWLNDFSQYYASKLQDELNKLKRDHREANIYYADYYGAGMRLFSNPKQFGITERFVACCGGNGHGCDETGPVCSNPLAYASWEGFHPTEAFYHAVSDGLIRGPFAIPLLNQTCSNHARNTAFVDKI</sequence>
<dbReference type="PANTHER" id="PTHR22835:SF663">
    <property type="entry name" value="LIPASE-LIKE"/>
    <property type="match status" value="1"/>
</dbReference>
<dbReference type="SUPFAM" id="SSF52266">
    <property type="entry name" value="SGNH hydrolase"/>
    <property type="match status" value="1"/>
</dbReference>
<evidence type="ECO:0000313" key="6">
    <source>
        <dbReference type="EMBL" id="URD78932.1"/>
    </source>
</evidence>
<dbReference type="CDD" id="cd01837">
    <property type="entry name" value="SGNH_plant_lipase_like"/>
    <property type="match status" value="1"/>
</dbReference>
<evidence type="ECO:0000256" key="5">
    <source>
        <dbReference type="SAM" id="SignalP"/>
    </source>
</evidence>
<organism evidence="6 7">
    <name type="scientific">Musa troglodytarum</name>
    <name type="common">fe'i banana</name>
    <dbReference type="NCBI Taxonomy" id="320322"/>
    <lineage>
        <taxon>Eukaryota</taxon>
        <taxon>Viridiplantae</taxon>
        <taxon>Streptophyta</taxon>
        <taxon>Embryophyta</taxon>
        <taxon>Tracheophyta</taxon>
        <taxon>Spermatophyta</taxon>
        <taxon>Magnoliopsida</taxon>
        <taxon>Liliopsida</taxon>
        <taxon>Zingiberales</taxon>
        <taxon>Musaceae</taxon>
        <taxon>Musa</taxon>
    </lineage>
</organism>
<evidence type="ECO:0000256" key="3">
    <source>
        <dbReference type="ARBA" id="ARBA00022801"/>
    </source>
</evidence>
<evidence type="ECO:0000313" key="7">
    <source>
        <dbReference type="Proteomes" id="UP001055439"/>
    </source>
</evidence>
<gene>
    <name evidence="6" type="ORF">MUK42_02589</name>
</gene>
<dbReference type="AlphaFoldDB" id="A0A9E7JFL2"/>
<evidence type="ECO:0000256" key="4">
    <source>
        <dbReference type="ARBA" id="ARBA00023180"/>
    </source>
</evidence>
<feature type="chain" id="PRO_5039482476" evidence="5">
    <location>
        <begin position="25"/>
        <end position="373"/>
    </location>
</feature>
<dbReference type="Gene3D" id="3.40.50.1110">
    <property type="entry name" value="SGNH hydrolase"/>
    <property type="match status" value="1"/>
</dbReference>
<name>A0A9E7JFL2_9LILI</name>
<keyword evidence="4" id="KW-0325">Glycoprotein</keyword>
<dbReference type="Pfam" id="PF00657">
    <property type="entry name" value="Lipase_GDSL"/>
    <property type="match status" value="1"/>
</dbReference>
<dbReference type="EMBL" id="CP097503">
    <property type="protein sequence ID" value="URD78932.1"/>
    <property type="molecule type" value="Genomic_DNA"/>
</dbReference>
<dbReference type="InterPro" id="IPR001087">
    <property type="entry name" value="GDSL"/>
</dbReference>